<evidence type="ECO:0000256" key="1">
    <source>
        <dbReference type="SAM" id="MobiDB-lite"/>
    </source>
</evidence>
<dbReference type="GeneID" id="17256955"/>
<dbReference type="PaxDb" id="2903-EOD10802"/>
<protein>
    <submittedName>
        <fullName evidence="2">Uncharacterized protein</fullName>
    </submittedName>
</protein>
<evidence type="ECO:0000313" key="2">
    <source>
        <dbReference type="EnsemblProtists" id="EOD10802"/>
    </source>
</evidence>
<dbReference type="AlphaFoldDB" id="A0A0D3IHR7"/>
<dbReference type="KEGG" id="ehx:EMIHUDRAFT_248214"/>
<organism evidence="2 3">
    <name type="scientific">Emiliania huxleyi (strain CCMP1516)</name>
    <dbReference type="NCBI Taxonomy" id="280463"/>
    <lineage>
        <taxon>Eukaryota</taxon>
        <taxon>Haptista</taxon>
        <taxon>Haptophyta</taxon>
        <taxon>Prymnesiophyceae</taxon>
        <taxon>Isochrysidales</taxon>
        <taxon>Noelaerhabdaceae</taxon>
        <taxon>Emiliania</taxon>
    </lineage>
</organism>
<dbReference type="HOGENOM" id="CLU_1819459_0_0_1"/>
<dbReference type="EnsemblProtists" id="EOD10802">
    <property type="protein sequence ID" value="EOD10802"/>
    <property type="gene ID" value="EMIHUDRAFT_248214"/>
</dbReference>
<evidence type="ECO:0000313" key="3">
    <source>
        <dbReference type="Proteomes" id="UP000013827"/>
    </source>
</evidence>
<feature type="compositionally biased region" description="Low complexity" evidence="1">
    <location>
        <begin position="88"/>
        <end position="98"/>
    </location>
</feature>
<name>A0A0D3IHR7_EMIH1</name>
<reference evidence="2" key="2">
    <citation type="submission" date="2024-10" db="UniProtKB">
        <authorList>
            <consortium name="EnsemblProtists"/>
        </authorList>
    </citation>
    <scope>IDENTIFICATION</scope>
</reference>
<accession>A0A0D3IHR7</accession>
<feature type="region of interest" description="Disordered" evidence="1">
    <location>
        <begin position="1"/>
        <end position="40"/>
    </location>
</feature>
<reference evidence="3" key="1">
    <citation type="journal article" date="2013" name="Nature">
        <title>Pan genome of the phytoplankton Emiliania underpins its global distribution.</title>
        <authorList>
            <person name="Read B.A."/>
            <person name="Kegel J."/>
            <person name="Klute M.J."/>
            <person name="Kuo A."/>
            <person name="Lefebvre S.C."/>
            <person name="Maumus F."/>
            <person name="Mayer C."/>
            <person name="Miller J."/>
            <person name="Monier A."/>
            <person name="Salamov A."/>
            <person name="Young J."/>
            <person name="Aguilar M."/>
            <person name="Claverie J.M."/>
            <person name="Frickenhaus S."/>
            <person name="Gonzalez K."/>
            <person name="Herman E.K."/>
            <person name="Lin Y.C."/>
            <person name="Napier J."/>
            <person name="Ogata H."/>
            <person name="Sarno A.F."/>
            <person name="Shmutz J."/>
            <person name="Schroeder D."/>
            <person name="de Vargas C."/>
            <person name="Verret F."/>
            <person name="von Dassow P."/>
            <person name="Valentin K."/>
            <person name="Van de Peer Y."/>
            <person name="Wheeler G."/>
            <person name="Dacks J.B."/>
            <person name="Delwiche C.F."/>
            <person name="Dyhrman S.T."/>
            <person name="Glockner G."/>
            <person name="John U."/>
            <person name="Richards T."/>
            <person name="Worden A.Z."/>
            <person name="Zhang X."/>
            <person name="Grigoriev I.V."/>
            <person name="Allen A.E."/>
            <person name="Bidle K."/>
            <person name="Borodovsky M."/>
            <person name="Bowler C."/>
            <person name="Brownlee C."/>
            <person name="Cock J.M."/>
            <person name="Elias M."/>
            <person name="Gladyshev V.N."/>
            <person name="Groth M."/>
            <person name="Guda C."/>
            <person name="Hadaegh A."/>
            <person name="Iglesias-Rodriguez M.D."/>
            <person name="Jenkins J."/>
            <person name="Jones B.M."/>
            <person name="Lawson T."/>
            <person name="Leese F."/>
            <person name="Lindquist E."/>
            <person name="Lobanov A."/>
            <person name="Lomsadze A."/>
            <person name="Malik S.B."/>
            <person name="Marsh M.E."/>
            <person name="Mackinder L."/>
            <person name="Mock T."/>
            <person name="Mueller-Roeber B."/>
            <person name="Pagarete A."/>
            <person name="Parker M."/>
            <person name="Probert I."/>
            <person name="Quesneville H."/>
            <person name="Raines C."/>
            <person name="Rensing S.A."/>
            <person name="Riano-Pachon D.M."/>
            <person name="Richier S."/>
            <person name="Rokitta S."/>
            <person name="Shiraiwa Y."/>
            <person name="Soanes D.M."/>
            <person name="van der Giezen M."/>
            <person name="Wahlund T.M."/>
            <person name="Williams B."/>
            <person name="Wilson W."/>
            <person name="Wolfe G."/>
            <person name="Wurch L.L."/>
        </authorList>
    </citation>
    <scope>NUCLEOTIDE SEQUENCE</scope>
</reference>
<proteinExistence type="predicted"/>
<dbReference type="RefSeq" id="XP_005763231.1">
    <property type="nucleotide sequence ID" value="XM_005763174.1"/>
</dbReference>
<sequence length="144" mass="16260">MIGESSSSSMKHRKDKKEKSAERKRNRKKHKRDHDTATAAARKWAKKLLVMRKLTDMLFSHWQHMHANNPAAKQLEARWRQAIKMKGTSRSSSSTSGSAPHARLTGDTEEGYEPLRTPPATPDGTEPSIVFPHSFEVGSAELRE</sequence>
<feature type="region of interest" description="Disordered" evidence="1">
    <location>
        <begin position="84"/>
        <end position="144"/>
    </location>
</feature>
<keyword evidence="3" id="KW-1185">Reference proteome</keyword>
<dbReference type="Proteomes" id="UP000013827">
    <property type="component" value="Unassembled WGS sequence"/>
</dbReference>